<reference evidence="12" key="1">
    <citation type="submission" date="2022-10" db="EMBL/GenBank/DDBJ databases">
        <title>The WGS of Solirubrobacter sp. CPCC 204708.</title>
        <authorList>
            <person name="Jiang Z."/>
        </authorList>
    </citation>
    <scope>NUCLEOTIDE SEQUENCE</scope>
    <source>
        <strain evidence="12">CPCC 204708</strain>
    </source>
</reference>
<sequence length="727" mass="75909">MAIAIGWSAGGGGFGVAWAPTWDLRLAFELDGLAALYGVLAAGIGTLVFLYASAYVPRHLAHQERSRREEARLHGAMVLFLVSMLGLVMAQDLIALFVFWDLTAVASWLLVGYDRHNRDARLSALMALLVTAVSAVLMLVGILMLRAEYGTVQLPELFAVAQESTTVTVAVALIAIAALAKSAQVPFHFWLPRAMAAPTPVSAYLHSAAMVAAGVFLLSRIHPLIQLDARLLDGLIVIGLTSMAVGGLLALGSRGLKRILAYSTISQYGYVVTMLGIGGAAGAAGACFYVLGHALAKSALFMTAGAVTEATGAKALGEVGGLARRMPLLAAGSGAAAAGIAALPLTIGFFKDELFFKAALDRGNVLGALAVLGAALTFAYMARFWTGIFLGAPKGELRPVERRLIWPVALLGALVVVGGLVVGPFADLARDAAVVTQRGAVELEAAYHLDARAENLMAIGAYALGFALFASGRLLGAPLSVFSRLGHDLGPERAYNASIRGLNRLSNRLHDIEVRDLRGRLIAVVVPGAGLVALGVAVTPTDGAYRTGALPAADVPLVVALAVCALAALAVPFCRRHLLIALALSGVGFALATTYSLMGAPDVALVAVLIETIFALLFVGVFALLPRDVLRREARLRAPRSRKLRDAAIATASGVVTSLVVWSAFSRPVPREGMSDRLSALAPEAHGKDIVTVILADFRGLDTLVEITVVAVAMIAVSLLLRGKLRG</sequence>
<dbReference type="PANTHER" id="PTHR43373:SF1">
    <property type="entry name" value="NA(+)_H(+) ANTIPORTER SUBUNIT A"/>
    <property type="match status" value="1"/>
</dbReference>
<keyword evidence="13" id="KW-1185">Reference proteome</keyword>
<dbReference type="InterPro" id="IPR001750">
    <property type="entry name" value="ND/Mrp_TM"/>
</dbReference>
<proteinExistence type="predicted"/>
<feature type="transmembrane region" description="Helical" evidence="8">
    <location>
        <begin position="521"/>
        <end position="538"/>
    </location>
</feature>
<organism evidence="12 13">
    <name type="scientific">Solirubrobacter deserti</name>
    <dbReference type="NCBI Taxonomy" id="2282478"/>
    <lineage>
        <taxon>Bacteria</taxon>
        <taxon>Bacillati</taxon>
        <taxon>Actinomycetota</taxon>
        <taxon>Thermoleophilia</taxon>
        <taxon>Solirubrobacterales</taxon>
        <taxon>Solirubrobacteraceae</taxon>
        <taxon>Solirubrobacter</taxon>
    </lineage>
</organism>
<dbReference type="Pfam" id="PF00361">
    <property type="entry name" value="Proton_antipo_M"/>
    <property type="match status" value="1"/>
</dbReference>
<feature type="transmembrane region" description="Helical" evidence="8">
    <location>
        <begin position="647"/>
        <end position="665"/>
    </location>
</feature>
<dbReference type="PRINTS" id="PR01434">
    <property type="entry name" value="NADHDHGNASE5"/>
</dbReference>
<feature type="transmembrane region" description="Helical" evidence="8">
    <location>
        <begin position="550"/>
        <end position="571"/>
    </location>
</feature>
<comment type="subcellular location">
    <subcellularLocation>
        <location evidence="1">Cell membrane</location>
        <topology evidence="1">Multi-pass membrane protein</topology>
    </subcellularLocation>
    <subcellularLocation>
        <location evidence="7">Membrane</location>
        <topology evidence="7">Multi-pass membrane protein</topology>
    </subcellularLocation>
</comment>
<evidence type="ECO:0000259" key="9">
    <source>
        <dbReference type="Pfam" id="PF00361"/>
    </source>
</evidence>
<evidence type="ECO:0000256" key="3">
    <source>
        <dbReference type="ARBA" id="ARBA00022475"/>
    </source>
</evidence>
<feature type="domain" description="MrpA C-terminal/MbhE" evidence="11">
    <location>
        <begin position="642"/>
        <end position="722"/>
    </location>
</feature>
<keyword evidence="6 8" id="KW-0472">Membrane</keyword>
<feature type="transmembrane region" description="Helical" evidence="8">
    <location>
        <begin position="456"/>
        <end position="475"/>
    </location>
</feature>
<feature type="domain" description="MrpA C-terminal/MbhD" evidence="10">
    <location>
        <begin position="563"/>
        <end position="627"/>
    </location>
</feature>
<keyword evidence="4 7" id="KW-0812">Transmembrane</keyword>
<dbReference type="RefSeq" id="WP_238932729.1">
    <property type="nucleotide sequence ID" value="NZ_JAPCID010000095.1"/>
</dbReference>
<dbReference type="EMBL" id="JAPCID010000095">
    <property type="protein sequence ID" value="MDA0142494.1"/>
    <property type="molecule type" value="Genomic_DNA"/>
</dbReference>
<dbReference type="Pfam" id="PF13244">
    <property type="entry name" value="MbhD"/>
    <property type="match status" value="1"/>
</dbReference>
<feature type="transmembrane region" description="Helical" evidence="8">
    <location>
        <begin position="703"/>
        <end position="721"/>
    </location>
</feature>
<gene>
    <name evidence="12" type="ORF">OJ962_33730</name>
</gene>
<evidence type="ECO:0000256" key="1">
    <source>
        <dbReference type="ARBA" id="ARBA00004651"/>
    </source>
</evidence>
<evidence type="ECO:0000313" key="12">
    <source>
        <dbReference type="EMBL" id="MDA0142494.1"/>
    </source>
</evidence>
<name>A0ABT4RV80_9ACTN</name>
<keyword evidence="2" id="KW-0813">Transport</keyword>
<keyword evidence="3" id="KW-1003">Cell membrane</keyword>
<feature type="transmembrane region" description="Helical" evidence="8">
    <location>
        <begin position="157"/>
        <end position="180"/>
    </location>
</feature>
<evidence type="ECO:0000256" key="5">
    <source>
        <dbReference type="ARBA" id="ARBA00022989"/>
    </source>
</evidence>
<feature type="transmembrane region" description="Helical" evidence="8">
    <location>
        <begin position="271"/>
        <end position="292"/>
    </location>
</feature>
<evidence type="ECO:0000256" key="8">
    <source>
        <dbReference type="SAM" id="Phobius"/>
    </source>
</evidence>
<protein>
    <submittedName>
        <fullName evidence="12">Proton-conducting transporter membrane subunit</fullName>
    </submittedName>
</protein>
<feature type="domain" description="NADH:quinone oxidoreductase/Mrp antiporter transmembrane" evidence="9">
    <location>
        <begin position="90"/>
        <end position="377"/>
    </location>
</feature>
<dbReference type="Pfam" id="PF20501">
    <property type="entry name" value="MbhE"/>
    <property type="match status" value="1"/>
</dbReference>
<evidence type="ECO:0000256" key="4">
    <source>
        <dbReference type="ARBA" id="ARBA00022692"/>
    </source>
</evidence>
<feature type="transmembrane region" description="Helical" evidence="8">
    <location>
        <begin position="120"/>
        <end position="145"/>
    </location>
</feature>
<accession>A0ABT4RV80</accession>
<evidence type="ECO:0000313" key="13">
    <source>
        <dbReference type="Proteomes" id="UP001147700"/>
    </source>
</evidence>
<feature type="transmembrane region" description="Helical" evidence="8">
    <location>
        <begin position="370"/>
        <end position="392"/>
    </location>
</feature>
<keyword evidence="5 8" id="KW-1133">Transmembrane helix</keyword>
<evidence type="ECO:0000256" key="6">
    <source>
        <dbReference type="ARBA" id="ARBA00023136"/>
    </source>
</evidence>
<comment type="caution">
    <text evidence="12">The sequence shown here is derived from an EMBL/GenBank/DDBJ whole genome shotgun (WGS) entry which is preliminary data.</text>
</comment>
<feature type="transmembrane region" description="Helical" evidence="8">
    <location>
        <begin position="404"/>
        <end position="426"/>
    </location>
</feature>
<feature type="transmembrane region" description="Helical" evidence="8">
    <location>
        <begin position="200"/>
        <end position="219"/>
    </location>
</feature>
<dbReference type="InterPro" id="IPR050616">
    <property type="entry name" value="CPA3_Na-H_Antiporter_A"/>
</dbReference>
<feature type="transmembrane region" description="Helical" evidence="8">
    <location>
        <begin position="77"/>
        <end position="100"/>
    </location>
</feature>
<feature type="transmembrane region" description="Helical" evidence="8">
    <location>
        <begin position="604"/>
        <end position="626"/>
    </location>
</feature>
<feature type="transmembrane region" description="Helical" evidence="8">
    <location>
        <begin position="231"/>
        <end position="251"/>
    </location>
</feature>
<evidence type="ECO:0000256" key="2">
    <source>
        <dbReference type="ARBA" id="ARBA00022448"/>
    </source>
</evidence>
<dbReference type="PANTHER" id="PTHR43373">
    <property type="entry name" value="NA(+)/H(+) ANTIPORTER SUBUNIT"/>
    <property type="match status" value="1"/>
</dbReference>
<dbReference type="InterPro" id="IPR025383">
    <property type="entry name" value="MrpA_C/MbhD"/>
</dbReference>
<evidence type="ECO:0000256" key="7">
    <source>
        <dbReference type="RuleBase" id="RU000320"/>
    </source>
</evidence>
<dbReference type="Proteomes" id="UP001147700">
    <property type="component" value="Unassembled WGS sequence"/>
</dbReference>
<evidence type="ECO:0000259" key="11">
    <source>
        <dbReference type="Pfam" id="PF20501"/>
    </source>
</evidence>
<feature type="transmembrane region" description="Helical" evidence="8">
    <location>
        <begin position="328"/>
        <end position="350"/>
    </location>
</feature>
<evidence type="ECO:0000259" key="10">
    <source>
        <dbReference type="Pfam" id="PF13244"/>
    </source>
</evidence>
<feature type="transmembrane region" description="Helical" evidence="8">
    <location>
        <begin position="34"/>
        <end position="56"/>
    </location>
</feature>
<feature type="transmembrane region" description="Helical" evidence="8">
    <location>
        <begin position="578"/>
        <end position="598"/>
    </location>
</feature>
<dbReference type="InterPro" id="IPR046806">
    <property type="entry name" value="MrpA_C/MbhE"/>
</dbReference>